<evidence type="ECO:0000313" key="4">
    <source>
        <dbReference type="Proteomes" id="UP000604475"/>
    </source>
</evidence>
<proteinExistence type="predicted"/>
<evidence type="ECO:0000256" key="1">
    <source>
        <dbReference type="SAM" id="MobiDB-lite"/>
    </source>
</evidence>
<dbReference type="EMBL" id="JAEACQ010000144">
    <property type="protein sequence ID" value="MBL7626611.1"/>
    <property type="molecule type" value="Genomic_DNA"/>
</dbReference>
<gene>
    <name evidence="3" type="ORF">I7412_05385</name>
</gene>
<accession>A0A937UQE8</accession>
<name>A0A937UQE8_9ACTN</name>
<evidence type="ECO:0000256" key="2">
    <source>
        <dbReference type="SAM" id="SignalP"/>
    </source>
</evidence>
<protein>
    <submittedName>
        <fullName evidence="3">Uncharacterized protein</fullName>
    </submittedName>
</protein>
<reference evidence="3" key="1">
    <citation type="submission" date="2020-12" db="EMBL/GenBank/DDBJ databases">
        <title>Genomic characterization of non-nitrogen-fixing Frankia strains.</title>
        <authorList>
            <person name="Carlos-Shanley C."/>
            <person name="Guerra T."/>
            <person name="Hahn D."/>
        </authorList>
    </citation>
    <scope>NUCLEOTIDE SEQUENCE</scope>
    <source>
        <strain evidence="3">CN6</strain>
    </source>
</reference>
<organism evidence="3 4">
    <name type="scientific">Frankia nepalensis</name>
    <dbReference type="NCBI Taxonomy" id="1836974"/>
    <lineage>
        <taxon>Bacteria</taxon>
        <taxon>Bacillati</taxon>
        <taxon>Actinomycetota</taxon>
        <taxon>Actinomycetes</taxon>
        <taxon>Frankiales</taxon>
        <taxon>Frankiaceae</taxon>
        <taxon>Frankia</taxon>
    </lineage>
</organism>
<evidence type="ECO:0000313" key="3">
    <source>
        <dbReference type="EMBL" id="MBL7626611.1"/>
    </source>
</evidence>
<keyword evidence="4" id="KW-1185">Reference proteome</keyword>
<sequence>MSLCIAGSVLLVAVAACGGGSGEPTPPPPTSAVPTSITPKTPPPQPPISRADYQKALSEVEAALAPGFAAIGGAQTPTDLEGALSAVALNLDIQADNLEKLKAPQAVATPNLDLVAGMRALSNDLSTVAGDAGKQILCTGGSGLPRAVSGNGAHLFRLAVLGVATAEPDHPYAFGGFLPPGSPDQNRRPANGNLGGGRHGGYGQLTVEAGSGADAVVKLMQGGELVRAIFVAEGGTATVTGIPNGTYEAFYTTGHDWDDANRRFTRDCEFDRFDDPLEFTTRSLPDSIEYTTWTLTLYTTAGGNAATSPVDPGTFPGS</sequence>
<dbReference type="Proteomes" id="UP000604475">
    <property type="component" value="Unassembled WGS sequence"/>
</dbReference>
<feature type="signal peptide" evidence="2">
    <location>
        <begin position="1"/>
        <end position="18"/>
    </location>
</feature>
<feature type="region of interest" description="Disordered" evidence="1">
    <location>
        <begin position="178"/>
        <end position="199"/>
    </location>
</feature>
<feature type="region of interest" description="Disordered" evidence="1">
    <location>
        <begin position="20"/>
        <end position="50"/>
    </location>
</feature>
<keyword evidence="2" id="KW-0732">Signal</keyword>
<comment type="caution">
    <text evidence="3">The sequence shown here is derived from an EMBL/GenBank/DDBJ whole genome shotgun (WGS) entry which is preliminary data.</text>
</comment>
<dbReference type="RefSeq" id="WP_203005015.1">
    <property type="nucleotide sequence ID" value="NZ_JADWYU010000098.1"/>
</dbReference>
<dbReference type="AlphaFoldDB" id="A0A937UQE8"/>
<feature type="chain" id="PRO_5038745242" evidence="2">
    <location>
        <begin position="19"/>
        <end position="318"/>
    </location>
</feature>